<reference evidence="4 5" key="1">
    <citation type="submission" date="2024-02" db="EMBL/GenBank/DDBJ databases">
        <title>Chromosome-scale genome assembly of the rough periwinkle Littorina saxatilis.</title>
        <authorList>
            <person name="De Jode A."/>
            <person name="Faria R."/>
            <person name="Formenti G."/>
            <person name="Sims Y."/>
            <person name="Smith T.P."/>
            <person name="Tracey A."/>
            <person name="Wood J.M.D."/>
            <person name="Zagrodzka Z.B."/>
            <person name="Johannesson K."/>
            <person name="Butlin R.K."/>
            <person name="Leder E.H."/>
        </authorList>
    </citation>
    <scope>NUCLEOTIDE SEQUENCE [LARGE SCALE GENOMIC DNA]</scope>
    <source>
        <strain evidence="4">Snail1</strain>
        <tissue evidence="4">Muscle</tissue>
    </source>
</reference>
<evidence type="ECO:0000256" key="1">
    <source>
        <dbReference type="PROSITE-ProRule" id="PRU00176"/>
    </source>
</evidence>
<evidence type="ECO:0000256" key="2">
    <source>
        <dbReference type="SAM" id="MobiDB-lite"/>
    </source>
</evidence>
<proteinExistence type="predicted"/>
<feature type="region of interest" description="Disordered" evidence="2">
    <location>
        <begin position="392"/>
        <end position="659"/>
    </location>
</feature>
<feature type="region of interest" description="Disordered" evidence="2">
    <location>
        <begin position="821"/>
        <end position="892"/>
    </location>
</feature>
<feature type="region of interest" description="Disordered" evidence="2">
    <location>
        <begin position="719"/>
        <end position="808"/>
    </location>
</feature>
<dbReference type="GO" id="GO:0003723">
    <property type="term" value="F:RNA binding"/>
    <property type="evidence" value="ECO:0007669"/>
    <property type="project" value="UniProtKB-UniRule"/>
</dbReference>
<feature type="compositionally biased region" description="Polar residues" evidence="2">
    <location>
        <begin position="873"/>
        <end position="885"/>
    </location>
</feature>
<keyword evidence="5" id="KW-1185">Reference proteome</keyword>
<feature type="compositionally biased region" description="Basic and acidic residues" evidence="2">
    <location>
        <begin position="396"/>
        <end position="412"/>
    </location>
</feature>
<feature type="compositionally biased region" description="Low complexity" evidence="2">
    <location>
        <begin position="536"/>
        <end position="555"/>
    </location>
</feature>
<dbReference type="InterPro" id="IPR035979">
    <property type="entry name" value="RBD_domain_sf"/>
</dbReference>
<comment type="caution">
    <text evidence="4">The sequence shown here is derived from an EMBL/GenBank/DDBJ whole genome shotgun (WGS) entry which is preliminary data.</text>
</comment>
<dbReference type="SUPFAM" id="SSF54928">
    <property type="entry name" value="RNA-binding domain, RBD"/>
    <property type="match status" value="1"/>
</dbReference>
<dbReference type="EMBL" id="JBAMIC010000013">
    <property type="protein sequence ID" value="KAK7097390.1"/>
    <property type="molecule type" value="Genomic_DNA"/>
</dbReference>
<dbReference type="Pfam" id="PF00076">
    <property type="entry name" value="RRM_1"/>
    <property type="match status" value="1"/>
</dbReference>
<feature type="compositionally biased region" description="Low complexity" evidence="2">
    <location>
        <begin position="438"/>
        <end position="502"/>
    </location>
</feature>
<name>A0AAN9B4K4_9CAEN</name>
<feature type="compositionally biased region" description="Basic and acidic residues" evidence="2">
    <location>
        <begin position="827"/>
        <end position="847"/>
    </location>
</feature>
<feature type="domain" description="RRM" evidence="3">
    <location>
        <begin position="3"/>
        <end position="79"/>
    </location>
</feature>
<sequence length="951" mass="101934">MLYSVFIGHLPNTTTKEELTELFSECGEVRDVYIHPDTQRPFGYGFVRFPNPESVLKAAQEVGDWTLRGFPLKVEIASESKDTLKLVLDAKHPTSRTVKKDNTVRSRVKESCHCINKELDLVHGDAPLHSKSVLDRMEAMSSGYSPRLTGTPVPRSFTTMDNLRDRIASGMMSDPDPQESQGKKVRLKESLKTLLSDLEVHYAEIVIKEKDELNRSAGEAAGDDSSNTGEEVTAKLPRLPRTFRTLLESTEANMSENACCDEESEKSASCGEDQVEERSSADVTGDFSHVQKVHNKTSSHRKMHKIVQPDHSLGGKMPGMSQDTKNLLDLENHQDVIQEAIRLGLEDMIKKNKLPPGFLEKFCGLPAAEGLLDLGNGLGNSGTCLGSLEATVRGSSENRPDRSVSHDIKRNSDFPSSLESARGGPRQSPPSSESGRVGPRQSPSSSFSGRGGPRQSPSSSLSGRGGPRQSPPSSENGRVGPRQSPSSSLSGRGGPRQSPPSSENGRVGPRQSPSSSLSERGGPRQSPPSSENGRVGPRQSPSSSESGRGGPRQSQLRWVKDKGQDSSGPGHQSDPSRNSHSNGVHGPRSAENKPHSVQQNSPPVNPLPHNGPLPVGFSASGGGQNSVLQNSFPTLAGAHGKGHSDSSPQSFRERGVHSVSQRANFRGFPIFQPGHRPSPGRGLSGPLHPSAYPVVPQYMSPPVSAVPSPNPCRKPVPRFNGPGHLLKGRGGLLRCDSHTSSSSSSSQATESSRSVLNGSLPGLETSEHRTGSVAAENKHTGYTDNNGRNQQILGNCSSKQQQNPTADSSISVEAFIQRVNGEQSRGQFEDADHRTNGALFSREEKMGRSPSSSAHEHSLPNGYSPRNSKVESFHNSQGCSTSPPSVFQHKMSMTGRGRGGVLIASLQALTLGQQKSEVGASPGQRNVRHSEAPGSVPAYGRGQALQSYLKK</sequence>
<feature type="region of interest" description="Disordered" evidence="2">
    <location>
        <begin position="914"/>
        <end position="951"/>
    </location>
</feature>
<organism evidence="4 5">
    <name type="scientific">Littorina saxatilis</name>
    <dbReference type="NCBI Taxonomy" id="31220"/>
    <lineage>
        <taxon>Eukaryota</taxon>
        <taxon>Metazoa</taxon>
        <taxon>Spiralia</taxon>
        <taxon>Lophotrochozoa</taxon>
        <taxon>Mollusca</taxon>
        <taxon>Gastropoda</taxon>
        <taxon>Caenogastropoda</taxon>
        <taxon>Littorinimorpha</taxon>
        <taxon>Littorinoidea</taxon>
        <taxon>Littorinidae</taxon>
        <taxon>Littorina</taxon>
    </lineage>
</organism>
<gene>
    <name evidence="4" type="ORF">V1264_004376</name>
</gene>
<dbReference type="CDD" id="cd00590">
    <property type="entry name" value="RRM_SF"/>
    <property type="match status" value="1"/>
</dbReference>
<dbReference type="PANTHER" id="PTHR15241">
    <property type="entry name" value="TRANSFORMER-2-RELATED"/>
    <property type="match status" value="1"/>
</dbReference>
<dbReference type="AlphaFoldDB" id="A0AAN9B4K4"/>
<accession>A0AAN9B4K4</accession>
<evidence type="ECO:0000313" key="4">
    <source>
        <dbReference type="EMBL" id="KAK7097390.1"/>
    </source>
</evidence>
<evidence type="ECO:0000313" key="5">
    <source>
        <dbReference type="Proteomes" id="UP001374579"/>
    </source>
</evidence>
<dbReference type="PANTHER" id="PTHR15241:SF304">
    <property type="entry name" value="RRM DOMAIN-CONTAINING PROTEIN"/>
    <property type="match status" value="1"/>
</dbReference>
<dbReference type="Proteomes" id="UP001374579">
    <property type="component" value="Unassembled WGS sequence"/>
</dbReference>
<feature type="compositionally biased region" description="Polar residues" evidence="2">
    <location>
        <begin position="565"/>
        <end position="582"/>
    </location>
</feature>
<dbReference type="SMART" id="SM00360">
    <property type="entry name" value="RRM"/>
    <property type="match status" value="1"/>
</dbReference>
<protein>
    <recommendedName>
        <fullName evidence="3">RRM domain-containing protein</fullName>
    </recommendedName>
</protein>
<feature type="compositionally biased region" description="Basic and acidic residues" evidence="2">
    <location>
        <begin position="765"/>
        <end position="781"/>
    </location>
</feature>
<dbReference type="InterPro" id="IPR012677">
    <property type="entry name" value="Nucleotide-bd_a/b_plait_sf"/>
</dbReference>
<dbReference type="Gene3D" id="3.30.70.330">
    <property type="match status" value="1"/>
</dbReference>
<keyword evidence="1" id="KW-0694">RNA-binding</keyword>
<dbReference type="InterPro" id="IPR000504">
    <property type="entry name" value="RRM_dom"/>
</dbReference>
<evidence type="ECO:0000259" key="3">
    <source>
        <dbReference type="PROSITE" id="PS50102"/>
    </source>
</evidence>
<dbReference type="PROSITE" id="PS50102">
    <property type="entry name" value="RRM"/>
    <property type="match status" value="1"/>
</dbReference>
<feature type="compositionally biased region" description="Polar residues" evidence="2">
    <location>
        <begin position="782"/>
        <end position="808"/>
    </location>
</feature>
<feature type="compositionally biased region" description="Low complexity" evidence="2">
    <location>
        <begin position="738"/>
        <end position="754"/>
    </location>
</feature>